<comment type="caution">
    <text evidence="1">The sequence shown here is derived from an EMBL/GenBank/DDBJ whole genome shotgun (WGS) entry which is preliminary data.</text>
</comment>
<name>A0ABR0RDY1_9EURO</name>
<accession>A0ABR0RDY1</accession>
<reference evidence="1 2" key="1">
    <citation type="journal article" date="2023" name="Res Sq">
        <title>Genomic and morphological characterization of Knufia obscura isolated from the Mars 2020 spacecraft assembly facility.</title>
        <authorList>
            <person name="Chander A.M."/>
            <person name="Teixeira M.M."/>
            <person name="Singh N.K."/>
            <person name="Williams M.P."/>
            <person name="Parker C.W."/>
            <person name="Leo P."/>
            <person name="Stajich J.E."/>
            <person name="Torok T."/>
            <person name="Tighe S."/>
            <person name="Mason C.E."/>
            <person name="Venkateswaran K."/>
        </authorList>
    </citation>
    <scope>NUCLEOTIDE SEQUENCE [LARGE SCALE GENOMIC DNA]</scope>
    <source>
        <strain evidence="1 2">CCFEE 5817</strain>
    </source>
</reference>
<proteinExistence type="predicted"/>
<dbReference type="Proteomes" id="UP001334248">
    <property type="component" value="Unassembled WGS sequence"/>
</dbReference>
<keyword evidence="2" id="KW-1185">Reference proteome</keyword>
<sequence>MDHSTSTLPQEPLFLGLPLELRQHIYSFIIDKFEFDLSLTLVPATFTNCNGLVQASPGLQSDVLEHVKHFCGVLYARSTLIDQLPDVVGVGGCLMIQRLELLMEGPMLHFPKSRWPEYLEAFMKDMPHLSSLKLYCKWPIDEDGTPVALDDEHEVKVSRREYQRMRMLHFLAFLVHRHQGLDLLIWPAKCQARRRVEGSDFTEWFLAERKASDGRKWETAVRPMAWSMPQDWGIPCDGPGEAVAIDYVQDEILDSRALRRVLEAELAMAYLGDFILQTVSGMSKDDILSSETPENDKALSVIDREAYLDSKWSRSFDSLVLRARSRMRRLSQGRWM</sequence>
<evidence type="ECO:0000313" key="2">
    <source>
        <dbReference type="Proteomes" id="UP001334248"/>
    </source>
</evidence>
<dbReference type="RefSeq" id="XP_064726920.1">
    <property type="nucleotide sequence ID" value="XM_064877418.1"/>
</dbReference>
<evidence type="ECO:0000313" key="1">
    <source>
        <dbReference type="EMBL" id="KAK5938830.1"/>
    </source>
</evidence>
<gene>
    <name evidence="1" type="ORF">PMZ80_009022</name>
</gene>
<dbReference type="GeneID" id="90002471"/>
<dbReference type="EMBL" id="JAVHJV010000012">
    <property type="protein sequence ID" value="KAK5938830.1"/>
    <property type="molecule type" value="Genomic_DNA"/>
</dbReference>
<protein>
    <submittedName>
        <fullName evidence="1">Uncharacterized protein</fullName>
    </submittedName>
</protein>
<organism evidence="1 2">
    <name type="scientific">Knufia obscura</name>
    <dbReference type="NCBI Taxonomy" id="1635080"/>
    <lineage>
        <taxon>Eukaryota</taxon>
        <taxon>Fungi</taxon>
        <taxon>Dikarya</taxon>
        <taxon>Ascomycota</taxon>
        <taxon>Pezizomycotina</taxon>
        <taxon>Eurotiomycetes</taxon>
        <taxon>Chaetothyriomycetidae</taxon>
        <taxon>Chaetothyriales</taxon>
        <taxon>Trichomeriaceae</taxon>
        <taxon>Knufia</taxon>
    </lineage>
</organism>